<dbReference type="Pfam" id="PF20147">
    <property type="entry name" value="Crinkler"/>
    <property type="match status" value="1"/>
</dbReference>
<feature type="chain" id="PRO_5042014018" description="Crinkler effector protein N-terminal domain-containing protein" evidence="4">
    <location>
        <begin position="17"/>
        <end position="166"/>
    </location>
</feature>
<protein>
    <recommendedName>
        <fullName evidence="5">Crinkler effector protein N-terminal domain-containing protein</fullName>
    </recommendedName>
</protein>
<comment type="caution">
    <text evidence="6">The sequence shown here is derived from an EMBL/GenBank/DDBJ whole genome shotgun (WGS) entry which is preliminary data.</text>
</comment>
<feature type="signal peptide" evidence="4">
    <location>
        <begin position="1"/>
        <end position="16"/>
    </location>
</feature>
<evidence type="ECO:0000256" key="3">
    <source>
        <dbReference type="ARBA" id="ARBA00022525"/>
    </source>
</evidence>
<evidence type="ECO:0000256" key="2">
    <source>
        <dbReference type="ARBA" id="ARBA00004613"/>
    </source>
</evidence>
<evidence type="ECO:0000256" key="4">
    <source>
        <dbReference type="SAM" id="SignalP"/>
    </source>
</evidence>
<dbReference type="GO" id="GO:0005576">
    <property type="term" value="C:extracellular region"/>
    <property type="evidence" value="ECO:0007669"/>
    <property type="project" value="UniProtKB-SubCell"/>
</dbReference>
<reference evidence="6" key="1">
    <citation type="journal article" date="2022" name="New Phytol.">
        <title>Evolutionary transition to the ectomycorrhizal habit in the genomes of a hyperdiverse lineage of mushroom-forming fungi.</title>
        <authorList>
            <person name="Looney B."/>
            <person name="Miyauchi S."/>
            <person name="Morin E."/>
            <person name="Drula E."/>
            <person name="Courty P.E."/>
            <person name="Kohler A."/>
            <person name="Kuo A."/>
            <person name="LaButti K."/>
            <person name="Pangilinan J."/>
            <person name="Lipzen A."/>
            <person name="Riley R."/>
            <person name="Andreopoulos W."/>
            <person name="He G."/>
            <person name="Johnson J."/>
            <person name="Nolan M."/>
            <person name="Tritt A."/>
            <person name="Barry K.W."/>
            <person name="Grigoriev I.V."/>
            <person name="Nagy L.G."/>
            <person name="Hibbett D."/>
            <person name="Henrissat B."/>
            <person name="Matheny P.B."/>
            <person name="Labbe J."/>
            <person name="Martin F.M."/>
        </authorList>
    </citation>
    <scope>NUCLEOTIDE SEQUENCE</scope>
    <source>
        <strain evidence="6">BPL690</strain>
    </source>
</reference>
<accession>A0AAD4M365</accession>
<gene>
    <name evidence="6" type="ORF">B0F90DRAFT_836705</name>
</gene>
<evidence type="ECO:0000313" key="6">
    <source>
        <dbReference type="EMBL" id="KAI0298017.1"/>
    </source>
</evidence>
<dbReference type="EMBL" id="WTXG01000031">
    <property type="protein sequence ID" value="KAI0298017.1"/>
    <property type="molecule type" value="Genomic_DNA"/>
</dbReference>
<evidence type="ECO:0000259" key="5">
    <source>
        <dbReference type="Pfam" id="PF20147"/>
    </source>
</evidence>
<comment type="subcellular location">
    <subcellularLocation>
        <location evidence="1">Host cell</location>
    </subcellularLocation>
    <subcellularLocation>
        <location evidence="2">Secreted</location>
    </subcellularLocation>
</comment>
<dbReference type="InterPro" id="IPR045379">
    <property type="entry name" value="Crinkler_N"/>
</dbReference>
<dbReference type="Proteomes" id="UP001203297">
    <property type="component" value="Unassembled WGS sequence"/>
</dbReference>
<evidence type="ECO:0000313" key="7">
    <source>
        <dbReference type="Proteomes" id="UP001203297"/>
    </source>
</evidence>
<proteinExistence type="predicted"/>
<evidence type="ECO:0000256" key="1">
    <source>
        <dbReference type="ARBA" id="ARBA00004340"/>
    </source>
</evidence>
<keyword evidence="7" id="KW-1185">Reference proteome</keyword>
<name>A0AAD4M365_9AGAM</name>
<sequence length="166" mass="19058">MSLLLICLIVTDTCNPLGFPFPIRITGDEFGCDLAEAVKSEVPHTHRNIDASDLRLWKPNHFFPSSPSHDLASHVDYLRLNASRNERNAIQLDTTAPLNEYFLSDIPLPFVSFMLSFSCRHRNKCPIVTCNLYSRNRADMSLITTTAITRELQRNRQPRKVRESKR</sequence>
<organism evidence="6 7">
    <name type="scientific">Multifurca ochricompacta</name>
    <dbReference type="NCBI Taxonomy" id="376703"/>
    <lineage>
        <taxon>Eukaryota</taxon>
        <taxon>Fungi</taxon>
        <taxon>Dikarya</taxon>
        <taxon>Basidiomycota</taxon>
        <taxon>Agaricomycotina</taxon>
        <taxon>Agaricomycetes</taxon>
        <taxon>Russulales</taxon>
        <taxon>Russulaceae</taxon>
        <taxon>Multifurca</taxon>
    </lineage>
</organism>
<feature type="domain" description="Crinkler effector protein N-terminal" evidence="5">
    <location>
        <begin position="5"/>
        <end position="80"/>
    </location>
</feature>
<dbReference type="AlphaFoldDB" id="A0AAD4M365"/>
<keyword evidence="4" id="KW-0732">Signal</keyword>
<keyword evidence="3" id="KW-0964">Secreted</keyword>
<dbReference type="GO" id="GO:0043657">
    <property type="term" value="C:host cell"/>
    <property type="evidence" value="ECO:0007669"/>
    <property type="project" value="UniProtKB-SubCell"/>
</dbReference>